<dbReference type="InterPro" id="IPR036628">
    <property type="entry name" value="Clp_N_dom_sf"/>
</dbReference>
<protein>
    <recommendedName>
        <fullName evidence="10">Clp R domain-containing protein</fullName>
    </recommendedName>
</protein>
<dbReference type="Proteomes" id="UP000176786">
    <property type="component" value="Unassembled WGS sequence"/>
</dbReference>
<evidence type="ECO:0000256" key="4">
    <source>
        <dbReference type="ARBA" id="ARBA00023186"/>
    </source>
</evidence>
<keyword evidence="5" id="KW-1133">Transmembrane helix</keyword>
<dbReference type="AlphaFoldDB" id="A0A1F5P7J3"/>
<dbReference type="InterPro" id="IPR003959">
    <property type="entry name" value="ATPase_AAA_core"/>
</dbReference>
<feature type="domain" description="AAA+ ATPase" evidence="6">
    <location>
        <begin position="589"/>
        <end position="730"/>
    </location>
</feature>
<dbReference type="Gene3D" id="1.10.8.60">
    <property type="match status" value="2"/>
</dbReference>
<dbReference type="Pfam" id="PF00004">
    <property type="entry name" value="AAA"/>
    <property type="match status" value="1"/>
</dbReference>
<keyword evidence="5" id="KW-0472">Membrane</keyword>
<comment type="caution">
    <text evidence="8">The sequence shown here is derived from an EMBL/GenBank/DDBJ whole genome shotgun (WGS) entry which is preliminary data.</text>
</comment>
<dbReference type="InterPro" id="IPR050130">
    <property type="entry name" value="ClpA_ClpB"/>
</dbReference>
<dbReference type="PRINTS" id="PR00300">
    <property type="entry name" value="CLPPROTEASEA"/>
</dbReference>
<dbReference type="Gene3D" id="1.10.1780.10">
    <property type="entry name" value="Clp, N-terminal domain"/>
    <property type="match status" value="1"/>
</dbReference>
<dbReference type="SMART" id="SM00382">
    <property type="entry name" value="AAA"/>
    <property type="match status" value="2"/>
</dbReference>
<proteinExistence type="predicted"/>
<dbReference type="InterPro" id="IPR001270">
    <property type="entry name" value="ClpA/B"/>
</dbReference>
<dbReference type="GO" id="GO:0016887">
    <property type="term" value="F:ATP hydrolysis activity"/>
    <property type="evidence" value="ECO:0007669"/>
    <property type="project" value="InterPro"/>
</dbReference>
<evidence type="ECO:0000256" key="5">
    <source>
        <dbReference type="SAM" id="Phobius"/>
    </source>
</evidence>
<dbReference type="Gene3D" id="3.40.50.300">
    <property type="entry name" value="P-loop containing nucleotide triphosphate hydrolases"/>
    <property type="match status" value="2"/>
</dbReference>
<evidence type="ECO:0000259" key="6">
    <source>
        <dbReference type="SMART" id="SM00382"/>
    </source>
</evidence>
<reference evidence="8 9" key="1">
    <citation type="journal article" date="2016" name="Nat. Commun.">
        <title>Thousands of microbial genomes shed light on interconnected biogeochemical processes in an aquifer system.</title>
        <authorList>
            <person name="Anantharaman K."/>
            <person name="Brown C.T."/>
            <person name="Hug L.A."/>
            <person name="Sharon I."/>
            <person name="Castelle C.J."/>
            <person name="Probst A.J."/>
            <person name="Thomas B.C."/>
            <person name="Singh A."/>
            <person name="Wilkins M.J."/>
            <person name="Karaoz U."/>
            <person name="Brodie E.L."/>
            <person name="Williams K.H."/>
            <person name="Hubbard S.S."/>
            <person name="Banfield J.F."/>
        </authorList>
    </citation>
    <scope>NUCLEOTIDE SEQUENCE [LARGE SCALE GENOMIC DNA]</scope>
</reference>
<dbReference type="Pfam" id="PF10431">
    <property type="entry name" value="ClpB_D2-small"/>
    <property type="match status" value="1"/>
</dbReference>
<name>A0A1F5P7J3_9BACT</name>
<keyword evidence="5" id="KW-0812">Transmembrane</keyword>
<dbReference type="SMART" id="SM01086">
    <property type="entry name" value="ClpB_D2-small"/>
    <property type="match status" value="1"/>
</dbReference>
<evidence type="ECO:0008006" key="10">
    <source>
        <dbReference type="Google" id="ProtNLM"/>
    </source>
</evidence>
<dbReference type="InterPro" id="IPR041546">
    <property type="entry name" value="ClpA/ClpB_AAA_lid"/>
</dbReference>
<keyword evidence="1" id="KW-0677">Repeat</keyword>
<organism evidence="8 9">
    <name type="scientific">Candidatus Doudnabacteria bacterium RIFCSPHIGHO2_02_FULL_46_11</name>
    <dbReference type="NCBI Taxonomy" id="1817832"/>
    <lineage>
        <taxon>Bacteria</taxon>
        <taxon>Candidatus Doudnaibacteriota</taxon>
    </lineage>
</organism>
<dbReference type="InterPro" id="IPR027417">
    <property type="entry name" value="P-loop_NTPase"/>
</dbReference>
<dbReference type="SUPFAM" id="SSF52540">
    <property type="entry name" value="P-loop containing nucleoside triphosphate hydrolases"/>
    <property type="match status" value="2"/>
</dbReference>
<accession>A0A1F5P7J3</accession>
<keyword evidence="3" id="KW-0067">ATP-binding</keyword>
<dbReference type="GO" id="GO:0005524">
    <property type="term" value="F:ATP binding"/>
    <property type="evidence" value="ECO:0007669"/>
    <property type="project" value="UniProtKB-KW"/>
</dbReference>
<dbReference type="STRING" id="1817832.A3J48_01055"/>
<sequence length="848" mass="93738">MKEINFQKTNSSQPGQWPLAARADDKQIFFNQDFRPEKVRIDIAKFSAGRFLDFLFLVIAVLGVGVLLLHLFSPVGDLWLRVFIFTLILDCIYWTRIVSRETKPVKLDSVDLRRLFSPRALNHLHKSLLARGNKRAEPVHLVLELLTDKSVQYIFYRLGIGYRQIAQVLLEQLKSIEMPPPAVSEDFAKVPFLAYQAAEGLGADELTPIILLSGIARLSEDSKISQIFSSFSLTARMIFEAVEWQVTLEKTIASRAREYGFVKLRPKGEINRGLTSVPTPILDNFGTDLTMRAQTGRLPVVVGRSEELDKIFSAFSATRQGVLLVGEHGVGKTSIIENLAEKMAAEEVPPVISDRRLVLIQSGQILGQGEHAGQALTAAINDAARGGNIVLACENIHEFAQAQASGVSLVSILISALQDTNIFLIATTTPSDFEKSQVLPGNSFFERIDVAEMSPKDAVLVTAIHASLLESRFKVFWTIEAIEKAVELSSRYIPGSTQPQKAIKVIEVLAERLGATGKTAVAGVQEVEKIVSEMAHVEAEEVSADEADKLLSLEAELHQRVIGQEEAISAVANAMRRVKANLTVNQKRPLASFLFVGPTGVGKTELAKALAEVEFGSEEHMIRLDMSEYNLPQSVDKLLGGASFTSSFVSAVRERPYSVILLDEFEKSNPEIQNIFLQVLDEGHLTDAAGGKLNLTNSLIIATSNAAWEEIQLAFRANLTDADFEAKLTHEILVKYFRPELINRFDGVILFNPLKTNHVSEIVKLQLGKIGAKLQGQGINLRATPEGIEKIAKEAYDQTFGARPLRRYLQDHVENQIATWILSHDLSRRDSVVISKDGLPQIERAPTL</sequence>
<dbReference type="SUPFAM" id="SSF81923">
    <property type="entry name" value="Double Clp-N motif"/>
    <property type="match status" value="1"/>
</dbReference>
<feature type="domain" description="Clp ATPase C-terminal" evidence="7">
    <location>
        <begin position="754"/>
        <end position="842"/>
    </location>
</feature>
<dbReference type="PANTHER" id="PTHR11638:SF18">
    <property type="entry name" value="HEAT SHOCK PROTEIN 104"/>
    <property type="match status" value="1"/>
</dbReference>
<keyword evidence="4" id="KW-0143">Chaperone</keyword>
<evidence type="ECO:0000256" key="1">
    <source>
        <dbReference type="ARBA" id="ARBA00022737"/>
    </source>
</evidence>
<feature type="transmembrane region" description="Helical" evidence="5">
    <location>
        <begin position="51"/>
        <end position="72"/>
    </location>
</feature>
<dbReference type="EMBL" id="MFES01000020">
    <property type="protein sequence ID" value="OGE85909.1"/>
    <property type="molecule type" value="Genomic_DNA"/>
</dbReference>
<dbReference type="GO" id="GO:0005737">
    <property type="term" value="C:cytoplasm"/>
    <property type="evidence" value="ECO:0007669"/>
    <property type="project" value="TreeGrafter"/>
</dbReference>
<evidence type="ECO:0000313" key="8">
    <source>
        <dbReference type="EMBL" id="OGE85909.1"/>
    </source>
</evidence>
<dbReference type="Pfam" id="PF17871">
    <property type="entry name" value="AAA_lid_9"/>
    <property type="match status" value="1"/>
</dbReference>
<dbReference type="Pfam" id="PF07724">
    <property type="entry name" value="AAA_2"/>
    <property type="match status" value="1"/>
</dbReference>
<gene>
    <name evidence="8" type="ORF">A3J48_01055</name>
</gene>
<evidence type="ECO:0000313" key="9">
    <source>
        <dbReference type="Proteomes" id="UP000176786"/>
    </source>
</evidence>
<dbReference type="InterPro" id="IPR003593">
    <property type="entry name" value="AAA+_ATPase"/>
</dbReference>
<feature type="domain" description="AAA+ ATPase" evidence="6">
    <location>
        <begin position="318"/>
        <end position="454"/>
    </location>
</feature>
<dbReference type="CDD" id="cd19499">
    <property type="entry name" value="RecA-like_ClpB_Hsp104-like"/>
    <property type="match status" value="1"/>
</dbReference>
<dbReference type="PANTHER" id="PTHR11638">
    <property type="entry name" value="ATP-DEPENDENT CLP PROTEASE"/>
    <property type="match status" value="1"/>
</dbReference>
<evidence type="ECO:0000259" key="7">
    <source>
        <dbReference type="SMART" id="SM01086"/>
    </source>
</evidence>
<keyword evidence="2" id="KW-0547">Nucleotide-binding</keyword>
<evidence type="ECO:0000256" key="3">
    <source>
        <dbReference type="ARBA" id="ARBA00022840"/>
    </source>
</evidence>
<dbReference type="InterPro" id="IPR019489">
    <property type="entry name" value="Clp_ATPase_C"/>
</dbReference>
<evidence type="ECO:0000256" key="2">
    <source>
        <dbReference type="ARBA" id="ARBA00022741"/>
    </source>
</evidence>
<dbReference type="GO" id="GO:0034605">
    <property type="term" value="P:cellular response to heat"/>
    <property type="evidence" value="ECO:0007669"/>
    <property type="project" value="TreeGrafter"/>
</dbReference>